<evidence type="ECO:0000256" key="7">
    <source>
        <dbReference type="ARBA" id="ARBA00019269"/>
    </source>
</evidence>
<proteinExistence type="inferred from homology"/>
<sequence length="734" mass="82123">MQGFAKRLRPCSRLQQGGHGNGGVGPRGARLPPHSRLRAGAAAAVSARAVWAQAFAFRASAVWSGARASPPRSSHSPLGTSTGAMAKTNGRIGVAIVGLGRAGHFHMTSIAGIPEQAQLKWVVDVDESRAKSVAAEKGCSWAGSLAPALADPDVQVVIIASTTDTHFPFIMQSLSADKSVLTEKPISHELKEVEEAVRLATSKNLPLYCGYQRRCDKNFRTLKKHVDDGSVGELKVIKCCSRDNPVPPMEYLRTSGGIFHDMLIHDFDMLNWLSGGQEPESVMSVGHAYNSEIEKMGDIDTVAVMLKYPSGLLAMVDTCRDATYGYDQRIEAFGGKGMLTAKNELTSTVELATSEGHLMPCAQWSFPQRYKEAYTTELNEFITMVRAGRSSEHHRLEQEALSRHPSIVRTTIAAELSWKLGRSVDLKDMDGLLADLDKSNKDADSETRSTCDSNPSLCIDEGKNMFGDTFRNYEDSCRQDEVARTYNTMHTKQTVDFGRQQRERWLKFEKGEFTVMEIIEMLDDLIDDSDPDVDLPNSIHDFQTAERIRAQWPEHDWFHLVGLLHDLGKVMALPKFAGDWMLEQWAVVGDTFPVGCAPAMDAIVFPESFKQNPDYDHPVYGTKHGMYQPGCGISSLMFSWGHDEYMYQMLKYNGCTIPEEGLNMIRLHSFYPWHDKRAYTHFEVAEDKETLRWVREFNKFDLYSKGDAVPDVQALKPYYESLLVKYGIGGKLRW</sequence>
<feature type="compositionally biased region" description="Basic residues" evidence="14">
    <location>
        <begin position="1"/>
        <end position="10"/>
    </location>
</feature>
<comment type="caution">
    <text evidence="17">The sequence shown here is derived from an EMBL/GenBank/DDBJ whole genome shotgun (WGS) entry which is preliminary data.</text>
</comment>
<dbReference type="PANTHER" id="PTHR12588:SF0">
    <property type="entry name" value="INOSITOL OXYGENASE"/>
    <property type="match status" value="1"/>
</dbReference>
<protein>
    <recommendedName>
        <fullName evidence="7">Inositol oxygenase</fullName>
        <ecNumber evidence="6">1.13.99.1</ecNumber>
    </recommendedName>
    <alternativeName>
        <fullName evidence="12">Myo-inositol oxygenase</fullName>
    </alternativeName>
</protein>
<dbReference type="Gene3D" id="3.30.360.10">
    <property type="entry name" value="Dihydrodipicolinate Reductase, domain 2"/>
    <property type="match status" value="1"/>
</dbReference>
<evidence type="ECO:0000256" key="4">
    <source>
        <dbReference type="ARBA" id="ARBA00005286"/>
    </source>
</evidence>
<evidence type="ECO:0000256" key="6">
    <source>
        <dbReference type="ARBA" id="ARBA00011919"/>
    </source>
</evidence>
<feature type="domain" description="Gfo/Idh/MocA-like oxidoreductase N-terminal" evidence="15">
    <location>
        <begin position="92"/>
        <end position="210"/>
    </location>
</feature>
<dbReference type="EMBL" id="CAUYUJ010013123">
    <property type="protein sequence ID" value="CAK0835598.1"/>
    <property type="molecule type" value="Genomic_DNA"/>
</dbReference>
<evidence type="ECO:0000256" key="9">
    <source>
        <dbReference type="ARBA" id="ARBA00022723"/>
    </source>
</evidence>
<comment type="similarity">
    <text evidence="4">Belongs to the myo-inositol oxygenase family.</text>
</comment>
<evidence type="ECO:0000313" key="17">
    <source>
        <dbReference type="EMBL" id="CAK0835598.1"/>
    </source>
</evidence>
<dbReference type="PANTHER" id="PTHR12588">
    <property type="entry name" value="MYOINOSITOL OXYGENASE"/>
    <property type="match status" value="1"/>
</dbReference>
<feature type="compositionally biased region" description="Gly residues" evidence="14">
    <location>
        <begin position="17"/>
        <end position="26"/>
    </location>
</feature>
<evidence type="ECO:0000256" key="10">
    <source>
        <dbReference type="ARBA" id="ARBA00023002"/>
    </source>
</evidence>
<evidence type="ECO:0000256" key="2">
    <source>
        <dbReference type="ARBA" id="ARBA00004496"/>
    </source>
</evidence>
<feature type="region of interest" description="Disordered" evidence="14">
    <location>
        <begin position="1"/>
        <end position="34"/>
    </location>
</feature>
<dbReference type="EC" id="1.13.99.1" evidence="6"/>
<comment type="subcellular location">
    <subcellularLocation>
        <location evidence="2">Cytoplasm</location>
    </subcellularLocation>
</comment>
<feature type="domain" description="GFO/IDH/MocA-like oxidoreductase" evidence="16">
    <location>
        <begin position="219"/>
        <end position="339"/>
    </location>
</feature>
<keyword evidence="10" id="KW-0560">Oxidoreductase</keyword>
<dbReference type="InterPro" id="IPR000683">
    <property type="entry name" value="Gfo/Idh/MocA-like_OxRdtase_N"/>
</dbReference>
<comment type="pathway">
    <text evidence="3">Polyol metabolism; myo-inositol degradation into D-glucuronate; D-glucuronate from myo-inositol: step 1/1.</text>
</comment>
<evidence type="ECO:0000259" key="15">
    <source>
        <dbReference type="Pfam" id="PF01408"/>
    </source>
</evidence>
<dbReference type="InterPro" id="IPR055170">
    <property type="entry name" value="GFO_IDH_MocA-like_dom"/>
</dbReference>
<dbReference type="SUPFAM" id="SSF51735">
    <property type="entry name" value="NAD(P)-binding Rossmann-fold domains"/>
    <property type="match status" value="1"/>
</dbReference>
<dbReference type="Gene3D" id="3.40.50.720">
    <property type="entry name" value="NAD(P)-binding Rossmann-like Domain"/>
    <property type="match status" value="1"/>
</dbReference>
<keyword evidence="9" id="KW-0479">Metal-binding</keyword>
<dbReference type="Proteomes" id="UP001189429">
    <property type="component" value="Unassembled WGS sequence"/>
</dbReference>
<evidence type="ECO:0000259" key="16">
    <source>
        <dbReference type="Pfam" id="PF22725"/>
    </source>
</evidence>
<evidence type="ECO:0000313" key="18">
    <source>
        <dbReference type="Proteomes" id="UP001189429"/>
    </source>
</evidence>
<dbReference type="Pfam" id="PF05153">
    <property type="entry name" value="MIOX"/>
    <property type="match status" value="1"/>
</dbReference>
<evidence type="ECO:0000256" key="8">
    <source>
        <dbReference type="ARBA" id="ARBA00022490"/>
    </source>
</evidence>
<dbReference type="InterPro" id="IPR007828">
    <property type="entry name" value="Inositol_oxygenase"/>
</dbReference>
<reference evidence="17" key="1">
    <citation type="submission" date="2023-10" db="EMBL/GenBank/DDBJ databases">
        <authorList>
            <person name="Chen Y."/>
            <person name="Shah S."/>
            <person name="Dougan E. K."/>
            <person name="Thang M."/>
            <person name="Chan C."/>
        </authorList>
    </citation>
    <scope>NUCLEOTIDE SEQUENCE [LARGE SCALE GENOMIC DNA]</scope>
</reference>
<evidence type="ECO:0000256" key="1">
    <source>
        <dbReference type="ARBA" id="ARBA00001962"/>
    </source>
</evidence>
<keyword evidence="11" id="KW-0408">Iron</keyword>
<dbReference type="SUPFAM" id="SSF55347">
    <property type="entry name" value="Glyceraldehyde-3-phosphate dehydrogenase-like, C-terminal domain"/>
    <property type="match status" value="1"/>
</dbReference>
<dbReference type="InterPro" id="IPR036291">
    <property type="entry name" value="NAD(P)-bd_dom_sf"/>
</dbReference>
<organism evidence="17 18">
    <name type="scientific">Prorocentrum cordatum</name>
    <dbReference type="NCBI Taxonomy" id="2364126"/>
    <lineage>
        <taxon>Eukaryota</taxon>
        <taxon>Sar</taxon>
        <taxon>Alveolata</taxon>
        <taxon>Dinophyceae</taxon>
        <taxon>Prorocentrales</taxon>
        <taxon>Prorocentraceae</taxon>
        <taxon>Prorocentrum</taxon>
    </lineage>
</organism>
<keyword evidence="8" id="KW-0963">Cytoplasm</keyword>
<evidence type="ECO:0000256" key="14">
    <source>
        <dbReference type="SAM" id="MobiDB-lite"/>
    </source>
</evidence>
<comment type="cofactor">
    <cofactor evidence="1">
        <name>Fe cation</name>
        <dbReference type="ChEBI" id="CHEBI:24875"/>
    </cofactor>
</comment>
<dbReference type="SUPFAM" id="SSF109604">
    <property type="entry name" value="HD-domain/PDEase-like"/>
    <property type="match status" value="1"/>
</dbReference>
<gene>
    <name evidence="17" type="ORF">PCOR1329_LOCUS32403</name>
</gene>
<evidence type="ECO:0000256" key="11">
    <source>
        <dbReference type="ARBA" id="ARBA00023004"/>
    </source>
</evidence>
<name>A0ABN9STK1_9DINO</name>
<comment type="catalytic activity">
    <reaction evidence="13">
        <text>myo-inositol + O2 = D-glucuronate + H2O + H(+)</text>
        <dbReference type="Rhea" id="RHEA:23696"/>
        <dbReference type="ChEBI" id="CHEBI:15377"/>
        <dbReference type="ChEBI" id="CHEBI:15378"/>
        <dbReference type="ChEBI" id="CHEBI:15379"/>
        <dbReference type="ChEBI" id="CHEBI:17268"/>
        <dbReference type="ChEBI" id="CHEBI:58720"/>
        <dbReference type="EC" id="1.13.99.1"/>
    </reaction>
</comment>
<keyword evidence="18" id="KW-1185">Reference proteome</keyword>
<evidence type="ECO:0000256" key="12">
    <source>
        <dbReference type="ARBA" id="ARBA00029668"/>
    </source>
</evidence>
<dbReference type="Pfam" id="PF22725">
    <property type="entry name" value="GFO_IDH_MocA_C3"/>
    <property type="match status" value="1"/>
</dbReference>
<dbReference type="Pfam" id="PF01408">
    <property type="entry name" value="GFO_IDH_MocA"/>
    <property type="match status" value="1"/>
</dbReference>
<comment type="similarity">
    <text evidence="5">Belongs to the Gfo/Idh/MocA family.</text>
</comment>
<evidence type="ECO:0000256" key="13">
    <source>
        <dbReference type="ARBA" id="ARBA00048271"/>
    </source>
</evidence>
<accession>A0ABN9STK1</accession>
<evidence type="ECO:0000256" key="3">
    <source>
        <dbReference type="ARBA" id="ARBA00005167"/>
    </source>
</evidence>
<evidence type="ECO:0000256" key="5">
    <source>
        <dbReference type="ARBA" id="ARBA00010928"/>
    </source>
</evidence>